<proteinExistence type="predicted"/>
<dbReference type="GO" id="GO:0016989">
    <property type="term" value="F:sigma factor antagonist activity"/>
    <property type="evidence" value="ECO:0007669"/>
    <property type="project" value="TreeGrafter"/>
</dbReference>
<dbReference type="Pfam" id="PF04773">
    <property type="entry name" value="FecR"/>
    <property type="match status" value="1"/>
</dbReference>
<organism evidence="4 5">
    <name type="scientific">Blastopirellula marina</name>
    <dbReference type="NCBI Taxonomy" id="124"/>
    <lineage>
        <taxon>Bacteria</taxon>
        <taxon>Pseudomonadati</taxon>
        <taxon>Planctomycetota</taxon>
        <taxon>Planctomycetia</taxon>
        <taxon>Pirellulales</taxon>
        <taxon>Pirellulaceae</taxon>
        <taxon>Blastopirellula</taxon>
    </lineage>
</organism>
<dbReference type="OrthoDB" id="275800at2"/>
<dbReference type="SUPFAM" id="SSF49899">
    <property type="entry name" value="Concanavalin A-like lectins/glucanases"/>
    <property type="match status" value="1"/>
</dbReference>
<dbReference type="Gene3D" id="2.60.120.200">
    <property type="match status" value="1"/>
</dbReference>
<feature type="region of interest" description="Disordered" evidence="1">
    <location>
        <begin position="116"/>
        <end position="144"/>
    </location>
</feature>
<dbReference type="PANTHER" id="PTHR30273:SF2">
    <property type="entry name" value="PROTEIN FECR"/>
    <property type="match status" value="1"/>
</dbReference>
<sequence>MTLDPQQIVQLDRLIAELIDSESTDSEKIDALVKILEESPEARDEYLERMGLHAMLRECKDDYLTAETILQAKGGATSPSVAPVWWNRREAAWALALSLLLACGFFAIYLASSKPPMAQQDPDGPPSETVEPEGNGPAPQPDNSDKLFLARITQLKTAKWRDDERLAIGRLLQARKVELETGEAEITFDSGASVTLVGPAALSLNSSSAATLHYGKAWANVPMPAIGFTIDTPTAEVEDLGTRFALNVAETGDSDIVVLEGEVRVGSRIGLDAKEQVLAVNQAVRVRMDEPEITPIDLPQDWSQLVPLKSFTSKNSVPYYLWRFDDADEQALGTWAEEGWNPDQKTFPATSEQEADASGGVIRSVAGVFGRAIWMNGRGDFLQTELPGIAEDHPRTICFWVRIPKNALPEQAYSMISWGDWSKLGGKFQVGWNAQQFVKAGVQGAIRTEISGGYVIGSNDLRDGQWHHVAIVYLGGTEEETQGDIRNRIRMYVDGLLEPFSAYRAGDVNTQISHNGKQVSFGKYIAAPESKSAFWTFHGSLDEMYLFDGALTPSQINGLRRTNSPPAPTEIVPVRH</sequence>
<dbReference type="InterPro" id="IPR001969">
    <property type="entry name" value="Aspartic_peptidase_AS"/>
</dbReference>
<evidence type="ECO:0000313" key="4">
    <source>
        <dbReference type="EMBL" id="PQO43487.1"/>
    </source>
</evidence>
<feature type="transmembrane region" description="Helical" evidence="2">
    <location>
        <begin position="91"/>
        <end position="111"/>
    </location>
</feature>
<protein>
    <recommendedName>
        <fullName evidence="3">FecR protein domain-containing protein</fullName>
    </recommendedName>
</protein>
<keyword evidence="2" id="KW-0812">Transmembrane</keyword>
<dbReference type="InterPro" id="IPR006860">
    <property type="entry name" value="FecR"/>
</dbReference>
<dbReference type="Proteomes" id="UP000237819">
    <property type="component" value="Unassembled WGS sequence"/>
</dbReference>
<dbReference type="GO" id="GO:0004190">
    <property type="term" value="F:aspartic-type endopeptidase activity"/>
    <property type="evidence" value="ECO:0007669"/>
    <property type="project" value="InterPro"/>
</dbReference>
<keyword evidence="2" id="KW-1133">Transmembrane helix</keyword>
<dbReference type="GO" id="GO:0006508">
    <property type="term" value="P:proteolysis"/>
    <property type="evidence" value="ECO:0007669"/>
    <property type="project" value="InterPro"/>
</dbReference>
<feature type="domain" description="FecR protein" evidence="3">
    <location>
        <begin position="181"/>
        <end position="264"/>
    </location>
</feature>
<name>A0A2S8GG99_9BACT</name>
<keyword evidence="2" id="KW-0472">Membrane</keyword>
<reference evidence="4 5" key="1">
    <citation type="submission" date="2018-02" db="EMBL/GenBank/DDBJ databases">
        <title>Comparative genomes isolates from brazilian mangrove.</title>
        <authorList>
            <person name="Araujo J.E."/>
            <person name="Taketani R.G."/>
            <person name="Silva M.C.P."/>
            <person name="Loureco M.V."/>
            <person name="Andreote F.D."/>
        </authorList>
    </citation>
    <scope>NUCLEOTIDE SEQUENCE [LARGE SCALE GENOMIC DNA]</scope>
    <source>
        <strain evidence="4 5">Nap-Phe MGV</strain>
    </source>
</reference>
<comment type="caution">
    <text evidence="4">The sequence shown here is derived from an EMBL/GenBank/DDBJ whole genome shotgun (WGS) entry which is preliminary data.</text>
</comment>
<dbReference type="AlphaFoldDB" id="A0A2S8GG99"/>
<dbReference type="PROSITE" id="PS00141">
    <property type="entry name" value="ASP_PROTEASE"/>
    <property type="match status" value="1"/>
</dbReference>
<evidence type="ECO:0000256" key="2">
    <source>
        <dbReference type="SAM" id="Phobius"/>
    </source>
</evidence>
<accession>A0A2S8GG99</accession>
<dbReference type="RefSeq" id="WP_105337773.1">
    <property type="nucleotide sequence ID" value="NZ_PUHZ01000023.1"/>
</dbReference>
<gene>
    <name evidence="4" type="ORF">C5Y93_22800</name>
</gene>
<evidence type="ECO:0000313" key="5">
    <source>
        <dbReference type="Proteomes" id="UP000237819"/>
    </source>
</evidence>
<dbReference type="EMBL" id="PUHZ01000023">
    <property type="protein sequence ID" value="PQO43487.1"/>
    <property type="molecule type" value="Genomic_DNA"/>
</dbReference>
<dbReference type="InterPro" id="IPR013320">
    <property type="entry name" value="ConA-like_dom_sf"/>
</dbReference>
<dbReference type="PANTHER" id="PTHR30273">
    <property type="entry name" value="PERIPLASMIC SIGNAL SENSOR AND SIGMA FACTOR ACTIVATOR FECR-RELATED"/>
    <property type="match status" value="1"/>
</dbReference>
<dbReference type="InterPro" id="IPR012373">
    <property type="entry name" value="Ferrdict_sens_TM"/>
</dbReference>
<evidence type="ECO:0000256" key="1">
    <source>
        <dbReference type="SAM" id="MobiDB-lite"/>
    </source>
</evidence>
<dbReference type="Gene3D" id="2.60.120.1440">
    <property type="match status" value="1"/>
</dbReference>
<evidence type="ECO:0000259" key="3">
    <source>
        <dbReference type="Pfam" id="PF04773"/>
    </source>
</evidence>
<dbReference type="Pfam" id="PF13385">
    <property type="entry name" value="Laminin_G_3"/>
    <property type="match status" value="1"/>
</dbReference>